<evidence type="ECO:0000256" key="2">
    <source>
        <dbReference type="ARBA" id="ARBA00022833"/>
    </source>
</evidence>
<evidence type="ECO:0000313" key="4">
    <source>
        <dbReference type="EMBL" id="KKW27235.1"/>
    </source>
</evidence>
<dbReference type="PROSITE" id="PS00903">
    <property type="entry name" value="CYT_DCMP_DEAMINASES_1"/>
    <property type="match status" value="1"/>
</dbReference>
<dbReference type="PROSITE" id="PS51747">
    <property type="entry name" value="CYT_DCMP_DEAMINASES_2"/>
    <property type="match status" value="1"/>
</dbReference>
<proteinExistence type="predicted"/>
<evidence type="ECO:0000313" key="5">
    <source>
        <dbReference type="Proteomes" id="UP000034913"/>
    </source>
</evidence>
<sequence length="152" mass="16916">MELEHTKYLQAALAEARKAYLKNEVPIGAIVVDAEGKIIGRGSNQTHTKKDGLMHAELIAIKQAQKRLGDWRLEGAKMYITLEPCLMCLGAIGNARIEQVTYWLTDPLFGSVGSKLSGGQLKKLFPKLRCQRLKDDGTIAGLMKSFFQNLRK</sequence>
<dbReference type="Pfam" id="PF14437">
    <property type="entry name" value="MafB19-deam"/>
    <property type="match status" value="1"/>
</dbReference>
<name>A0A0G1X8W4_UNCK3</name>
<dbReference type="PATRIC" id="fig|1620414.3.peg.179"/>
<dbReference type="GO" id="GO:0002100">
    <property type="term" value="P:tRNA wobble adenosine to inosine editing"/>
    <property type="evidence" value="ECO:0007669"/>
    <property type="project" value="InterPro"/>
</dbReference>
<reference evidence="4 5" key="1">
    <citation type="journal article" date="2015" name="Nature">
        <title>rRNA introns, odd ribosomes, and small enigmatic genomes across a large radiation of phyla.</title>
        <authorList>
            <person name="Brown C.T."/>
            <person name="Hug L.A."/>
            <person name="Thomas B.C."/>
            <person name="Sharon I."/>
            <person name="Castelle C.J."/>
            <person name="Singh A."/>
            <person name="Wilkins M.J."/>
            <person name="Williams K.H."/>
            <person name="Banfield J.F."/>
        </authorList>
    </citation>
    <scope>NUCLEOTIDE SEQUENCE [LARGE SCALE GENOMIC DNA]</scope>
</reference>
<dbReference type="PANTHER" id="PTHR11079:SF179">
    <property type="entry name" value="TRNA(ADENINE(34)) DEAMINASE, CHLOROPLASTIC"/>
    <property type="match status" value="1"/>
</dbReference>
<dbReference type="InterPro" id="IPR016192">
    <property type="entry name" value="APOBEC/CMP_deaminase_Zn-bd"/>
</dbReference>
<dbReference type="Gene3D" id="3.40.140.10">
    <property type="entry name" value="Cytidine Deaminase, domain 2"/>
    <property type="match status" value="1"/>
</dbReference>
<dbReference type="PANTHER" id="PTHR11079">
    <property type="entry name" value="CYTOSINE DEAMINASE FAMILY MEMBER"/>
    <property type="match status" value="1"/>
</dbReference>
<comment type="caution">
    <text evidence="4">The sequence shown here is derived from an EMBL/GenBank/DDBJ whole genome shotgun (WGS) entry which is preliminary data.</text>
</comment>
<dbReference type="InterPro" id="IPR016193">
    <property type="entry name" value="Cytidine_deaminase-like"/>
</dbReference>
<dbReference type="CDD" id="cd01285">
    <property type="entry name" value="nucleoside_deaminase"/>
    <property type="match status" value="1"/>
</dbReference>
<dbReference type="SUPFAM" id="SSF53927">
    <property type="entry name" value="Cytidine deaminase-like"/>
    <property type="match status" value="1"/>
</dbReference>
<keyword evidence="1" id="KW-0479">Metal-binding</keyword>
<organism evidence="4 5">
    <name type="scientific">candidate division Kazan bacterium GW2011_GWB1_52_7</name>
    <dbReference type="NCBI Taxonomy" id="1620414"/>
    <lineage>
        <taxon>Bacteria</taxon>
        <taxon>Bacteria division Kazan-3B-28</taxon>
    </lineage>
</organism>
<dbReference type="InterPro" id="IPR002125">
    <property type="entry name" value="CMP_dCMP_dom"/>
</dbReference>
<dbReference type="InterPro" id="IPR058535">
    <property type="entry name" value="MafB19-deam"/>
</dbReference>
<feature type="domain" description="CMP/dCMP-type deaminase" evidence="3">
    <location>
        <begin position="3"/>
        <end position="132"/>
    </location>
</feature>
<evidence type="ECO:0000256" key="1">
    <source>
        <dbReference type="ARBA" id="ARBA00022723"/>
    </source>
</evidence>
<accession>A0A0G1X8W4</accession>
<protein>
    <submittedName>
        <fullName evidence="4">Cytidine and deoxycytidylate deaminase zinc-binding region</fullName>
    </submittedName>
</protein>
<dbReference type="GO" id="GO:0052717">
    <property type="term" value="F:tRNA-specific adenosine-34 deaminase activity"/>
    <property type="evidence" value="ECO:0007669"/>
    <property type="project" value="UniProtKB-EC"/>
</dbReference>
<gene>
    <name evidence="4" type="ORF">VF00_C0001G0170</name>
</gene>
<dbReference type="Proteomes" id="UP000034913">
    <property type="component" value="Unassembled WGS sequence"/>
</dbReference>
<dbReference type="GO" id="GO:0008270">
    <property type="term" value="F:zinc ion binding"/>
    <property type="evidence" value="ECO:0007669"/>
    <property type="project" value="InterPro"/>
</dbReference>
<keyword evidence="2" id="KW-0862">Zinc</keyword>
<dbReference type="EMBL" id="LCRB01000001">
    <property type="protein sequence ID" value="KKW27235.1"/>
    <property type="molecule type" value="Genomic_DNA"/>
</dbReference>
<dbReference type="AlphaFoldDB" id="A0A0G1X8W4"/>
<evidence type="ECO:0000259" key="3">
    <source>
        <dbReference type="PROSITE" id="PS51747"/>
    </source>
</evidence>